<dbReference type="SUPFAM" id="SSF53850">
    <property type="entry name" value="Periplasmic binding protein-like II"/>
    <property type="match status" value="1"/>
</dbReference>
<dbReference type="Proteomes" id="UP001268683">
    <property type="component" value="Chromosome"/>
</dbReference>
<dbReference type="RefSeq" id="WP_310799690.1">
    <property type="nucleotide sequence ID" value="NZ_CP123872.1"/>
</dbReference>
<evidence type="ECO:0000313" key="1">
    <source>
        <dbReference type="EMBL" id="WND03826.1"/>
    </source>
</evidence>
<evidence type="ECO:0000313" key="2">
    <source>
        <dbReference type="Proteomes" id="UP001268683"/>
    </source>
</evidence>
<proteinExistence type="predicted"/>
<reference evidence="1" key="1">
    <citation type="submission" date="2023-04" db="EMBL/GenBank/DDBJ databases">
        <title>Complete genome sequence of Temperatibacter marinus.</title>
        <authorList>
            <person name="Rong J.-C."/>
            <person name="Yi M.-L."/>
            <person name="Zhao Q."/>
        </authorList>
    </citation>
    <scope>NUCLEOTIDE SEQUENCE</scope>
    <source>
        <strain evidence="1">NBRC 110045</strain>
    </source>
</reference>
<gene>
    <name evidence="1" type="ORF">QGN29_05490</name>
</gene>
<name>A0AA52EFH4_9PROT</name>
<keyword evidence="2" id="KW-1185">Reference proteome</keyword>
<organism evidence="1 2">
    <name type="scientific">Temperatibacter marinus</name>
    <dbReference type="NCBI Taxonomy" id="1456591"/>
    <lineage>
        <taxon>Bacteria</taxon>
        <taxon>Pseudomonadati</taxon>
        <taxon>Pseudomonadota</taxon>
        <taxon>Alphaproteobacteria</taxon>
        <taxon>Kordiimonadales</taxon>
        <taxon>Temperatibacteraceae</taxon>
        <taxon>Temperatibacter</taxon>
    </lineage>
</organism>
<accession>A0AA52EFH4</accession>
<dbReference type="AlphaFoldDB" id="A0AA52EFH4"/>
<dbReference type="EMBL" id="CP123872">
    <property type="protein sequence ID" value="WND03826.1"/>
    <property type="molecule type" value="Genomic_DNA"/>
</dbReference>
<dbReference type="Gene3D" id="3.40.190.10">
    <property type="entry name" value="Periplasmic binding protein-like II"/>
    <property type="match status" value="2"/>
</dbReference>
<protein>
    <submittedName>
        <fullName evidence="1">ABC transporter substrate-binding protein</fullName>
    </submittedName>
</protein>
<sequence>MVSCSALAEEISPDLVFGSSDRLNPKTRQASKIFMTSFCKEFNYTCHYVVMPVRRLEKAFDDGRVDVYMYKHKDPTLPWDATKLPFAKIDIIAIVRKESDIQSVKDLTNDRYLAWHRGEDLNQIFGFTGRSLELDNLPQGLKILKNRPLDALIESNSELLSLMSYKQLNEQGLRTIPILKNFELFPIMKKTTKKKSILLKLDQWLLAKHQDGTLKPIFIKLGFEDIYPFTS</sequence>
<dbReference type="KEGG" id="tmk:QGN29_05490"/>